<sequence>MIFSRIGYFCVFFVVLLGCAVEQNIPIEGNFEVLVVGERYNVPMRVRMLNKVQGADTFKWEFPGGSYTSSDGMHPEEIVYRQPGTHTITLHTSNVDGEQKTFQKHFTAFAELVASFDWQQQGSLYAPLTLVMQNNSQGAEAYQWHFQGGTPEYSSEKNPIVVFNQEGEFTISLEVINHSQRERMEKNIRVHPPLEVAFGWKNEYFENYQAPVRIFLINQTKNATLGYHWQVTNGISTQESTEENPSFLLTDEGKYQITLTAKNDKQTLSLSKEIIVKKGDNLLTFTDMKLGVNTAQNTIGCFFSSYLGRILTAEEITSETGKLIDFVYFGQNSSFSYNVFLSPDKVQETVFEKIPGATPSHFINKQENVGQTLLDVDGFDRLSLGNAIALIDVISHKNQAPFNKDLIPRIVLFQTSDGRKGAVKIKEYISEGTQSYLLADIKIQKIP</sequence>
<accession>A0A0B7HSN9</accession>
<dbReference type="Proteomes" id="UP000038083">
    <property type="component" value="Unassembled WGS sequence"/>
</dbReference>
<protein>
    <submittedName>
        <fullName evidence="2">PKD domain containing protein</fullName>
    </submittedName>
</protein>
<proteinExistence type="predicted"/>
<evidence type="ECO:0000259" key="1">
    <source>
        <dbReference type="PROSITE" id="PS50093"/>
    </source>
</evidence>
<feature type="domain" description="PKD" evidence="1">
    <location>
        <begin position="141"/>
        <end position="177"/>
    </location>
</feature>
<dbReference type="PROSITE" id="PS51257">
    <property type="entry name" value="PROKAR_LIPOPROTEIN"/>
    <property type="match status" value="1"/>
</dbReference>
<dbReference type="InterPro" id="IPR022409">
    <property type="entry name" value="PKD/Chitinase_dom"/>
</dbReference>
<feature type="domain" description="PKD" evidence="1">
    <location>
        <begin position="215"/>
        <end position="276"/>
    </location>
</feature>
<dbReference type="Gene3D" id="2.60.40.10">
    <property type="entry name" value="Immunoglobulins"/>
    <property type="match status" value="3"/>
</dbReference>
<name>A0A0B7HSN9_9FLAO</name>
<dbReference type="InterPro" id="IPR035986">
    <property type="entry name" value="PKD_dom_sf"/>
</dbReference>
<evidence type="ECO:0000313" key="2">
    <source>
        <dbReference type="EMBL" id="CEN41148.1"/>
    </source>
</evidence>
<reference evidence="2 3" key="1">
    <citation type="submission" date="2015-01" db="EMBL/GenBank/DDBJ databases">
        <authorList>
            <person name="MANFREDI Pablo"/>
        </authorList>
    </citation>
    <scope>NUCLEOTIDE SEQUENCE [LARGE SCALE GENOMIC DNA]</scope>
    <source>
        <strain evidence="2 3">Ccy74</strain>
    </source>
</reference>
<dbReference type="SUPFAM" id="SSF49299">
    <property type="entry name" value="PKD domain"/>
    <property type="match status" value="3"/>
</dbReference>
<dbReference type="InterPro" id="IPR000601">
    <property type="entry name" value="PKD_dom"/>
</dbReference>
<dbReference type="RefSeq" id="WP_018279513.1">
    <property type="nucleotide sequence ID" value="NZ_CDOF01000105.1"/>
</dbReference>
<dbReference type="Pfam" id="PF00801">
    <property type="entry name" value="PKD"/>
    <property type="match status" value="1"/>
</dbReference>
<dbReference type="PROSITE" id="PS50093">
    <property type="entry name" value="PKD"/>
    <property type="match status" value="2"/>
</dbReference>
<dbReference type="InterPro" id="IPR013783">
    <property type="entry name" value="Ig-like_fold"/>
</dbReference>
<dbReference type="AlphaFoldDB" id="A0A0B7HSN9"/>
<gene>
    <name evidence="2" type="ORF">CCYN74_560001</name>
</gene>
<evidence type="ECO:0000313" key="3">
    <source>
        <dbReference type="Proteomes" id="UP000038083"/>
    </source>
</evidence>
<dbReference type="SMART" id="SM00089">
    <property type="entry name" value="PKD"/>
    <property type="match status" value="3"/>
</dbReference>
<dbReference type="OrthoDB" id="622252at2"/>
<organism evidence="2 3">
    <name type="scientific">Capnocytophaga cynodegmi</name>
    <dbReference type="NCBI Taxonomy" id="28189"/>
    <lineage>
        <taxon>Bacteria</taxon>
        <taxon>Pseudomonadati</taxon>
        <taxon>Bacteroidota</taxon>
        <taxon>Flavobacteriia</taxon>
        <taxon>Flavobacteriales</taxon>
        <taxon>Flavobacteriaceae</taxon>
        <taxon>Capnocytophaga</taxon>
    </lineage>
</organism>
<dbReference type="CDD" id="cd00146">
    <property type="entry name" value="PKD"/>
    <property type="match status" value="1"/>
</dbReference>
<dbReference type="EMBL" id="CDOG01000052">
    <property type="protein sequence ID" value="CEN41148.1"/>
    <property type="molecule type" value="Genomic_DNA"/>
</dbReference>